<accession>A0A177E7C9</accession>
<evidence type="ECO:0000313" key="2">
    <source>
        <dbReference type="Proteomes" id="UP000076964"/>
    </source>
</evidence>
<organism evidence="1 2">
    <name type="scientific">Thermodesulfatator autotrophicus</name>
    <dbReference type="NCBI Taxonomy" id="1795632"/>
    <lineage>
        <taxon>Bacteria</taxon>
        <taxon>Pseudomonadati</taxon>
        <taxon>Thermodesulfobacteriota</taxon>
        <taxon>Thermodesulfobacteria</taxon>
        <taxon>Thermodesulfobacteriales</taxon>
        <taxon>Thermodesulfatatoraceae</taxon>
        <taxon>Thermodesulfatator</taxon>
    </lineage>
</organism>
<comment type="caution">
    <text evidence="1">The sequence shown here is derived from an EMBL/GenBank/DDBJ whole genome shotgun (WGS) entry which is preliminary data.</text>
</comment>
<sequence>MSDLREEVIEEAEIIKHAGEIPEVALWNSLHYLTEDPEGPKIELTPQEKSFLKGAVIERYLIIIKRDLTYENRDKSYYRGLERALINWQRLKTFVQKEGFSLDTLQKEVKFWLEDYLRKLTPEEKRKEASKIEEFLKLLKEKD</sequence>
<dbReference type="InterPro" id="IPR057148">
    <property type="entry name" value="DUF7826"/>
</dbReference>
<dbReference type="AlphaFoldDB" id="A0A177E7C9"/>
<gene>
    <name evidence="1" type="ORF">TH606_04750</name>
</gene>
<evidence type="ECO:0000313" key="1">
    <source>
        <dbReference type="EMBL" id="OAG27844.1"/>
    </source>
</evidence>
<dbReference type="EMBL" id="LSFI01000018">
    <property type="protein sequence ID" value="OAG27844.1"/>
    <property type="molecule type" value="Genomic_DNA"/>
</dbReference>
<dbReference type="Pfam" id="PF25159">
    <property type="entry name" value="DUF7826"/>
    <property type="match status" value="1"/>
</dbReference>
<dbReference type="STRING" id="1795632.TH606_04750"/>
<dbReference type="RefSeq" id="WP_068541767.1">
    <property type="nucleotide sequence ID" value="NZ_LSFI01000018.1"/>
</dbReference>
<keyword evidence="2" id="KW-1185">Reference proteome</keyword>
<proteinExistence type="predicted"/>
<name>A0A177E7C9_9BACT</name>
<dbReference type="OrthoDB" id="5432101at2"/>
<reference evidence="1 2" key="1">
    <citation type="submission" date="2016-02" db="EMBL/GenBank/DDBJ databases">
        <title>Draft genome sequence of Thermodesulfatator sp. S606.</title>
        <authorList>
            <person name="Lai Q."/>
            <person name="Cao J."/>
            <person name="Dupont S."/>
            <person name="Shao Z."/>
            <person name="Jebbar M."/>
            <person name="Alain K."/>
        </authorList>
    </citation>
    <scope>NUCLEOTIDE SEQUENCE [LARGE SCALE GENOMIC DNA]</scope>
    <source>
        <strain evidence="1 2">S606</strain>
    </source>
</reference>
<protein>
    <submittedName>
        <fullName evidence="1">Uncharacterized protein</fullName>
    </submittedName>
</protein>
<dbReference type="Proteomes" id="UP000076964">
    <property type="component" value="Unassembled WGS sequence"/>
</dbReference>